<evidence type="ECO:0000313" key="2">
    <source>
        <dbReference type="EMBL" id="MBB5691802.1"/>
    </source>
</evidence>
<name>A0A840YB78_9PROT</name>
<keyword evidence="1" id="KW-0812">Transmembrane</keyword>
<dbReference type="EMBL" id="JACIJE010000018">
    <property type="protein sequence ID" value="MBB5691802.1"/>
    <property type="molecule type" value="Genomic_DNA"/>
</dbReference>
<evidence type="ECO:0000256" key="1">
    <source>
        <dbReference type="SAM" id="Phobius"/>
    </source>
</evidence>
<reference evidence="2 3" key="1">
    <citation type="submission" date="2020-08" db="EMBL/GenBank/DDBJ databases">
        <title>Genomic Encyclopedia of Type Strains, Phase IV (KMG-IV): sequencing the most valuable type-strain genomes for metagenomic binning, comparative biology and taxonomic classification.</title>
        <authorList>
            <person name="Goeker M."/>
        </authorList>
    </citation>
    <scope>NUCLEOTIDE SEQUENCE [LARGE SCALE GENOMIC DNA]</scope>
    <source>
        <strain evidence="2 3">DSM 25895</strain>
    </source>
</reference>
<evidence type="ECO:0000313" key="3">
    <source>
        <dbReference type="Proteomes" id="UP000562254"/>
    </source>
</evidence>
<proteinExistence type="predicted"/>
<comment type="caution">
    <text evidence="2">The sequence shown here is derived from an EMBL/GenBank/DDBJ whole genome shotgun (WGS) entry which is preliminary data.</text>
</comment>
<keyword evidence="1" id="KW-0472">Membrane</keyword>
<sequence>MTPRTTQRLREIGEALRTLAGGLLLAGGFIALCWVAELVTFR</sequence>
<dbReference type="AlphaFoldDB" id="A0A840YB78"/>
<dbReference type="RefSeq" id="WP_272872855.1">
    <property type="nucleotide sequence ID" value="NZ_JAAEDJ010000037.1"/>
</dbReference>
<feature type="transmembrane region" description="Helical" evidence="1">
    <location>
        <begin position="20"/>
        <end position="41"/>
    </location>
</feature>
<accession>A0A840YB78</accession>
<protein>
    <submittedName>
        <fullName evidence="2">Uncharacterized protein</fullName>
    </submittedName>
</protein>
<dbReference type="Proteomes" id="UP000562254">
    <property type="component" value="Unassembled WGS sequence"/>
</dbReference>
<keyword evidence="1" id="KW-1133">Transmembrane helix</keyword>
<gene>
    <name evidence="2" type="ORF">FHS88_003963</name>
</gene>
<keyword evidence="3" id="KW-1185">Reference proteome</keyword>
<organism evidence="2 3">
    <name type="scientific">Neoroseomonas alkaliterrae</name>
    <dbReference type="NCBI Taxonomy" id="1452450"/>
    <lineage>
        <taxon>Bacteria</taxon>
        <taxon>Pseudomonadati</taxon>
        <taxon>Pseudomonadota</taxon>
        <taxon>Alphaproteobacteria</taxon>
        <taxon>Acetobacterales</taxon>
        <taxon>Acetobacteraceae</taxon>
        <taxon>Neoroseomonas</taxon>
    </lineage>
</organism>